<sequence>MVHDGFSNDDEIAAGNDPANSSSVASDIDADDVLPTDPTRSSLDVPEMTLTFQASSCSVLTGPMWRLQLITVYWRILTVCPVSPRSARTLPPVLKT</sequence>
<organism evidence="2 3">
    <name type="scientific">Gynuella sunshinyii YC6258</name>
    <dbReference type="NCBI Taxonomy" id="1445510"/>
    <lineage>
        <taxon>Bacteria</taxon>
        <taxon>Pseudomonadati</taxon>
        <taxon>Pseudomonadota</taxon>
        <taxon>Gammaproteobacteria</taxon>
        <taxon>Oceanospirillales</taxon>
        <taxon>Saccharospirillaceae</taxon>
        <taxon>Gynuella</taxon>
    </lineage>
</organism>
<protein>
    <submittedName>
        <fullName evidence="2">Uncharacterized protein</fullName>
    </submittedName>
</protein>
<dbReference type="RefSeq" id="WP_052830008.1">
    <property type="nucleotide sequence ID" value="NZ_CP007142.1"/>
</dbReference>
<reference evidence="2 3" key="1">
    <citation type="submission" date="2014-01" db="EMBL/GenBank/DDBJ databases">
        <title>Full genme sequencing of cellulolytic bacterium Gynuella sunshinyii YC6258T gen. nov., sp. nov.</title>
        <authorList>
            <person name="Khan H."/>
            <person name="Chung E.J."/>
            <person name="Chung Y.R."/>
        </authorList>
    </citation>
    <scope>NUCLEOTIDE SEQUENCE [LARGE SCALE GENOMIC DNA]</scope>
    <source>
        <strain evidence="2 3">YC6258</strain>
    </source>
</reference>
<dbReference type="Proteomes" id="UP000032266">
    <property type="component" value="Chromosome"/>
</dbReference>
<evidence type="ECO:0000313" key="3">
    <source>
        <dbReference type="Proteomes" id="UP000032266"/>
    </source>
</evidence>
<proteinExistence type="predicted"/>
<feature type="region of interest" description="Disordered" evidence="1">
    <location>
        <begin position="1"/>
        <end position="43"/>
    </location>
</feature>
<evidence type="ECO:0000313" key="2">
    <source>
        <dbReference type="EMBL" id="AJQ92621.1"/>
    </source>
</evidence>
<dbReference type="KEGG" id="gsn:YC6258_00571"/>
<name>A0A0C5VEI8_9GAMM</name>
<keyword evidence="3" id="KW-1185">Reference proteome</keyword>
<dbReference type="HOGENOM" id="CLU_2355775_0_0_6"/>
<dbReference type="AlphaFoldDB" id="A0A0C5VEI8"/>
<accession>A0A0C5VEI8</accession>
<dbReference type="EMBL" id="CP007142">
    <property type="protein sequence ID" value="AJQ92621.1"/>
    <property type="molecule type" value="Genomic_DNA"/>
</dbReference>
<evidence type="ECO:0000256" key="1">
    <source>
        <dbReference type="SAM" id="MobiDB-lite"/>
    </source>
</evidence>
<gene>
    <name evidence="2" type="ORF">YC6258_00571</name>
</gene>